<organism evidence="2 3">
    <name type="scientific">Daphnia pulex</name>
    <name type="common">Water flea</name>
    <dbReference type="NCBI Taxonomy" id="6669"/>
    <lineage>
        <taxon>Eukaryota</taxon>
        <taxon>Metazoa</taxon>
        <taxon>Ecdysozoa</taxon>
        <taxon>Arthropoda</taxon>
        <taxon>Crustacea</taxon>
        <taxon>Branchiopoda</taxon>
        <taxon>Diplostraca</taxon>
        <taxon>Cladocera</taxon>
        <taxon>Anomopoda</taxon>
        <taxon>Daphniidae</taxon>
        <taxon>Daphnia</taxon>
    </lineage>
</organism>
<dbReference type="InParanoid" id="E9HI90"/>
<reference evidence="2 3" key="1">
    <citation type="journal article" date="2011" name="Science">
        <title>The ecoresponsive genome of Daphnia pulex.</title>
        <authorList>
            <person name="Colbourne J.K."/>
            <person name="Pfrender M.E."/>
            <person name="Gilbert D."/>
            <person name="Thomas W.K."/>
            <person name="Tucker A."/>
            <person name="Oakley T.H."/>
            <person name="Tokishita S."/>
            <person name="Aerts A."/>
            <person name="Arnold G.J."/>
            <person name="Basu M.K."/>
            <person name="Bauer D.J."/>
            <person name="Caceres C.E."/>
            <person name="Carmel L."/>
            <person name="Casola C."/>
            <person name="Choi J.H."/>
            <person name="Detter J.C."/>
            <person name="Dong Q."/>
            <person name="Dusheyko S."/>
            <person name="Eads B.D."/>
            <person name="Frohlich T."/>
            <person name="Geiler-Samerotte K.A."/>
            <person name="Gerlach D."/>
            <person name="Hatcher P."/>
            <person name="Jogdeo S."/>
            <person name="Krijgsveld J."/>
            <person name="Kriventseva E.V."/>
            <person name="Kultz D."/>
            <person name="Laforsch C."/>
            <person name="Lindquist E."/>
            <person name="Lopez J."/>
            <person name="Manak J.R."/>
            <person name="Muller J."/>
            <person name="Pangilinan J."/>
            <person name="Patwardhan R.P."/>
            <person name="Pitluck S."/>
            <person name="Pritham E.J."/>
            <person name="Rechtsteiner A."/>
            <person name="Rho M."/>
            <person name="Rogozin I.B."/>
            <person name="Sakarya O."/>
            <person name="Salamov A."/>
            <person name="Schaack S."/>
            <person name="Shapiro H."/>
            <person name="Shiga Y."/>
            <person name="Skalitzky C."/>
            <person name="Smith Z."/>
            <person name="Souvorov A."/>
            <person name="Sung W."/>
            <person name="Tang Z."/>
            <person name="Tsuchiya D."/>
            <person name="Tu H."/>
            <person name="Vos H."/>
            <person name="Wang M."/>
            <person name="Wolf Y.I."/>
            <person name="Yamagata H."/>
            <person name="Yamada T."/>
            <person name="Ye Y."/>
            <person name="Shaw J.R."/>
            <person name="Andrews J."/>
            <person name="Crease T.J."/>
            <person name="Tang H."/>
            <person name="Lucas S.M."/>
            <person name="Robertson H.M."/>
            <person name="Bork P."/>
            <person name="Koonin E.V."/>
            <person name="Zdobnov E.M."/>
            <person name="Grigoriev I.V."/>
            <person name="Lynch M."/>
            <person name="Boore J.L."/>
        </authorList>
    </citation>
    <scope>NUCLEOTIDE SEQUENCE [LARGE SCALE GENOMIC DNA]</scope>
</reference>
<dbReference type="Proteomes" id="UP000000305">
    <property type="component" value="Unassembled WGS sequence"/>
</dbReference>
<evidence type="ECO:0000256" key="1">
    <source>
        <dbReference type="SAM" id="MobiDB-lite"/>
    </source>
</evidence>
<protein>
    <submittedName>
        <fullName evidence="2">Uncharacterized protein</fullName>
    </submittedName>
</protein>
<proteinExistence type="predicted"/>
<sequence>MVDNEPQRRRLTTKQQLRQRPVTKPGPSSTIPLRHRGIIPQLTLSLSYYTVVSKYYAPSYTSSLMAESALVYWWCNAAALLHENSNRLLHHQGSRVLHQNL</sequence>
<dbReference type="KEGG" id="dpx:DAPPUDRAFT_259989"/>
<name>E9HI90_DAPPU</name>
<feature type="region of interest" description="Disordered" evidence="1">
    <location>
        <begin position="1"/>
        <end position="33"/>
    </location>
</feature>
<evidence type="ECO:0000313" key="2">
    <source>
        <dbReference type="EMBL" id="EFX68551.1"/>
    </source>
</evidence>
<dbReference type="EMBL" id="GL732653">
    <property type="protein sequence ID" value="EFX68551.1"/>
    <property type="molecule type" value="Genomic_DNA"/>
</dbReference>
<evidence type="ECO:0000313" key="3">
    <source>
        <dbReference type="Proteomes" id="UP000000305"/>
    </source>
</evidence>
<dbReference type="AlphaFoldDB" id="E9HI90"/>
<gene>
    <name evidence="2" type="ORF">DAPPUDRAFT_259989</name>
</gene>
<keyword evidence="3" id="KW-1185">Reference proteome</keyword>
<dbReference type="HOGENOM" id="CLU_2294429_0_0_1"/>
<accession>E9HI90</accession>